<dbReference type="InterPro" id="IPR005471">
    <property type="entry name" value="Tscrpt_reg_IclR_N"/>
</dbReference>
<reference evidence="7" key="1">
    <citation type="submission" date="2015-06" db="EMBL/GenBank/DDBJ databases">
        <title>Comparative genomics of Burkholderia leaf nodule symbionts.</title>
        <authorList>
            <person name="Carlier A."/>
            <person name="Eberl L."/>
            <person name="Pinto-Carbo M."/>
        </authorList>
    </citation>
    <scope>NUCLEOTIDE SEQUENCE [LARGE SCALE GENOMIC DNA]</scope>
    <source>
        <strain evidence="7">UZHbot4</strain>
    </source>
</reference>
<organism evidence="6 7">
    <name type="scientific">Candidatus Burkholderia verschuerenii</name>
    <dbReference type="NCBI Taxonomy" id="242163"/>
    <lineage>
        <taxon>Bacteria</taxon>
        <taxon>Pseudomonadati</taxon>
        <taxon>Pseudomonadota</taxon>
        <taxon>Betaproteobacteria</taxon>
        <taxon>Burkholderiales</taxon>
        <taxon>Burkholderiaceae</taxon>
        <taxon>Burkholderia</taxon>
    </lineage>
</organism>
<dbReference type="PATRIC" id="fig|242163.4.peg.5424"/>
<dbReference type="SMART" id="SM00346">
    <property type="entry name" value="HTH_ICLR"/>
    <property type="match status" value="1"/>
</dbReference>
<dbReference type="InterPro" id="IPR036390">
    <property type="entry name" value="WH_DNA-bd_sf"/>
</dbReference>
<dbReference type="GO" id="GO:0003677">
    <property type="term" value="F:DNA binding"/>
    <property type="evidence" value="ECO:0007669"/>
    <property type="project" value="UniProtKB-KW"/>
</dbReference>
<dbReference type="GO" id="GO:0003700">
    <property type="term" value="F:DNA-binding transcription factor activity"/>
    <property type="evidence" value="ECO:0007669"/>
    <property type="project" value="TreeGrafter"/>
</dbReference>
<dbReference type="SUPFAM" id="SSF55781">
    <property type="entry name" value="GAF domain-like"/>
    <property type="match status" value="1"/>
</dbReference>
<dbReference type="Pfam" id="PF09339">
    <property type="entry name" value="HTH_IclR"/>
    <property type="match status" value="1"/>
</dbReference>
<dbReference type="OrthoDB" id="13103at2"/>
<dbReference type="Pfam" id="PF01614">
    <property type="entry name" value="IclR_C"/>
    <property type="match status" value="1"/>
</dbReference>
<keyword evidence="7" id="KW-1185">Reference proteome</keyword>
<evidence type="ECO:0000256" key="1">
    <source>
        <dbReference type="ARBA" id="ARBA00023015"/>
    </source>
</evidence>
<dbReference type="PROSITE" id="PS51078">
    <property type="entry name" value="ICLR_ED"/>
    <property type="match status" value="1"/>
</dbReference>
<dbReference type="SUPFAM" id="SSF46785">
    <property type="entry name" value="Winged helix' DNA-binding domain"/>
    <property type="match status" value="1"/>
</dbReference>
<evidence type="ECO:0000313" key="7">
    <source>
        <dbReference type="Proteomes" id="UP000036959"/>
    </source>
</evidence>
<dbReference type="InterPro" id="IPR036388">
    <property type="entry name" value="WH-like_DNA-bd_sf"/>
</dbReference>
<evidence type="ECO:0000259" key="4">
    <source>
        <dbReference type="PROSITE" id="PS51077"/>
    </source>
</evidence>
<proteinExistence type="predicted"/>
<dbReference type="Proteomes" id="UP000036959">
    <property type="component" value="Unassembled WGS sequence"/>
</dbReference>
<dbReference type="AlphaFoldDB" id="A0A0L0MHJ8"/>
<dbReference type="InterPro" id="IPR050707">
    <property type="entry name" value="HTH_MetabolicPath_Reg"/>
</dbReference>
<sequence>MNSLLKSIEIIEAVSEHQPVGVGELAKLLEMPKSSVQRVLMTFQEAGWLRQASGEITRWEISPRVISVRPNALKGGALQKAAREPMQDLCNAVNETVHLSIPDGTNAMVLVEEIECKQFVRTAYKIGDVSPFHATANGLALLAFMNEGQIATILNRDLKKYGDRTINDPALIREEIERIRARGYSMNLGQYRHAIYAIGAPVFDASGIVVASVCISMPESRFEEGRIGEWAGAVMNAASQISRGRGHG</sequence>
<dbReference type="Gene3D" id="3.30.450.40">
    <property type="match status" value="1"/>
</dbReference>
<name>A0A0L0MHJ8_9BURK</name>
<dbReference type="InterPro" id="IPR029016">
    <property type="entry name" value="GAF-like_dom_sf"/>
</dbReference>
<dbReference type="InterPro" id="IPR014757">
    <property type="entry name" value="Tscrpt_reg_IclR_C"/>
</dbReference>
<dbReference type="PANTHER" id="PTHR30136:SF24">
    <property type="entry name" value="HTH-TYPE TRANSCRIPTIONAL REPRESSOR ALLR"/>
    <property type="match status" value="1"/>
</dbReference>
<keyword evidence="2" id="KW-0238">DNA-binding</keyword>
<dbReference type="PANTHER" id="PTHR30136">
    <property type="entry name" value="HELIX-TURN-HELIX TRANSCRIPTIONAL REGULATOR, ICLR FAMILY"/>
    <property type="match status" value="1"/>
</dbReference>
<dbReference type="PROSITE" id="PS51077">
    <property type="entry name" value="HTH_ICLR"/>
    <property type="match status" value="1"/>
</dbReference>
<accession>A0A0L0MHJ8</accession>
<keyword evidence="1" id="KW-0805">Transcription regulation</keyword>
<dbReference type="GO" id="GO:0045892">
    <property type="term" value="P:negative regulation of DNA-templated transcription"/>
    <property type="evidence" value="ECO:0007669"/>
    <property type="project" value="TreeGrafter"/>
</dbReference>
<dbReference type="EMBL" id="LFJJ01000005">
    <property type="protein sequence ID" value="KND62147.1"/>
    <property type="molecule type" value="Genomic_DNA"/>
</dbReference>
<keyword evidence="3" id="KW-0804">Transcription</keyword>
<evidence type="ECO:0000256" key="2">
    <source>
        <dbReference type="ARBA" id="ARBA00023125"/>
    </source>
</evidence>
<evidence type="ECO:0000256" key="3">
    <source>
        <dbReference type="ARBA" id="ARBA00023163"/>
    </source>
</evidence>
<feature type="domain" description="IclR-ED" evidence="5">
    <location>
        <begin position="64"/>
        <end position="247"/>
    </location>
</feature>
<comment type="caution">
    <text evidence="6">The sequence shown here is derived from an EMBL/GenBank/DDBJ whole genome shotgun (WGS) entry which is preliminary data.</text>
</comment>
<evidence type="ECO:0000259" key="5">
    <source>
        <dbReference type="PROSITE" id="PS51078"/>
    </source>
</evidence>
<dbReference type="RefSeq" id="WP_050451945.1">
    <property type="nucleotide sequence ID" value="NZ_LFJJ01000005.1"/>
</dbReference>
<dbReference type="Gene3D" id="1.10.10.10">
    <property type="entry name" value="Winged helix-like DNA-binding domain superfamily/Winged helix DNA-binding domain"/>
    <property type="match status" value="1"/>
</dbReference>
<gene>
    <name evidence="6" type="ORF">BVER_02094</name>
</gene>
<evidence type="ECO:0000313" key="6">
    <source>
        <dbReference type="EMBL" id="KND62147.1"/>
    </source>
</evidence>
<protein>
    <submittedName>
        <fullName evidence="6">Transcriptional regulator, IclR family</fullName>
    </submittedName>
</protein>
<feature type="domain" description="HTH iclR-type" evidence="4">
    <location>
        <begin position="1"/>
        <end position="63"/>
    </location>
</feature>